<comment type="caution">
    <text evidence="1">The sequence shown here is derived from an EMBL/GenBank/DDBJ whole genome shotgun (WGS) entry which is preliminary data.</text>
</comment>
<accession>A0ACB9DZN4</accession>
<gene>
    <name evidence="1" type="ORF">L2E82_22979</name>
</gene>
<organism evidence="1 2">
    <name type="scientific">Cichorium intybus</name>
    <name type="common">Chicory</name>
    <dbReference type="NCBI Taxonomy" id="13427"/>
    <lineage>
        <taxon>Eukaryota</taxon>
        <taxon>Viridiplantae</taxon>
        <taxon>Streptophyta</taxon>
        <taxon>Embryophyta</taxon>
        <taxon>Tracheophyta</taxon>
        <taxon>Spermatophyta</taxon>
        <taxon>Magnoliopsida</taxon>
        <taxon>eudicotyledons</taxon>
        <taxon>Gunneridae</taxon>
        <taxon>Pentapetalae</taxon>
        <taxon>asterids</taxon>
        <taxon>campanulids</taxon>
        <taxon>Asterales</taxon>
        <taxon>Asteraceae</taxon>
        <taxon>Cichorioideae</taxon>
        <taxon>Cichorieae</taxon>
        <taxon>Cichoriinae</taxon>
        <taxon>Cichorium</taxon>
    </lineage>
</organism>
<keyword evidence="2" id="KW-1185">Reference proteome</keyword>
<evidence type="ECO:0000313" key="2">
    <source>
        <dbReference type="Proteomes" id="UP001055811"/>
    </source>
</evidence>
<evidence type="ECO:0000313" key="1">
    <source>
        <dbReference type="EMBL" id="KAI3751888.1"/>
    </source>
</evidence>
<dbReference type="Proteomes" id="UP001055811">
    <property type="component" value="Linkage Group LG04"/>
</dbReference>
<sequence length="280" mass="31707">MFHEVSCITSLNLGLGNHGFPRNNLFDLHDDHQEQKLAQEQQENKFLIKFDRWPPSLNLGLGRDQESHSDPINLIRQPSNSIEGAVSWLSNSTTAKRERDGGSEEMEKFSSKTVSDIDQDELDGGAKKKLRLTKEQCFVLEASFKQHNTLNPKQKQTLATSLDLRPRQVEVWFQNRRARTKVKQNEVDCALLKKCCEALASDNRRLEKEIQQLKAIRTTTAIPPQFYMQFPAPSHRMCPSCERIVSGSSDGDGGGDTAKSVKASFSREPKTHAYLFSQLC</sequence>
<reference evidence="2" key="1">
    <citation type="journal article" date="2022" name="Mol. Ecol. Resour.">
        <title>The genomes of chicory, endive, great burdock and yacon provide insights into Asteraceae palaeo-polyploidization history and plant inulin production.</title>
        <authorList>
            <person name="Fan W."/>
            <person name="Wang S."/>
            <person name="Wang H."/>
            <person name="Wang A."/>
            <person name="Jiang F."/>
            <person name="Liu H."/>
            <person name="Zhao H."/>
            <person name="Xu D."/>
            <person name="Zhang Y."/>
        </authorList>
    </citation>
    <scope>NUCLEOTIDE SEQUENCE [LARGE SCALE GENOMIC DNA]</scope>
    <source>
        <strain evidence="2">cv. Punajuju</strain>
    </source>
</reference>
<proteinExistence type="predicted"/>
<dbReference type="EMBL" id="CM042012">
    <property type="protein sequence ID" value="KAI3751888.1"/>
    <property type="molecule type" value="Genomic_DNA"/>
</dbReference>
<protein>
    <submittedName>
        <fullName evidence="1">Uncharacterized protein</fullName>
    </submittedName>
</protein>
<name>A0ACB9DZN4_CICIN</name>
<reference evidence="1 2" key="2">
    <citation type="journal article" date="2022" name="Mol. Ecol. Resour.">
        <title>The genomes of chicory, endive, great burdock and yacon provide insights into Asteraceae paleo-polyploidization history and plant inulin production.</title>
        <authorList>
            <person name="Fan W."/>
            <person name="Wang S."/>
            <person name="Wang H."/>
            <person name="Wang A."/>
            <person name="Jiang F."/>
            <person name="Liu H."/>
            <person name="Zhao H."/>
            <person name="Xu D."/>
            <person name="Zhang Y."/>
        </authorList>
    </citation>
    <scope>NUCLEOTIDE SEQUENCE [LARGE SCALE GENOMIC DNA]</scope>
    <source>
        <strain evidence="2">cv. Punajuju</strain>
        <tissue evidence="1">Leaves</tissue>
    </source>
</reference>